<evidence type="ECO:0008006" key="3">
    <source>
        <dbReference type="Google" id="ProtNLM"/>
    </source>
</evidence>
<dbReference type="Proteomes" id="UP001500740">
    <property type="component" value="Unassembled WGS sequence"/>
</dbReference>
<protein>
    <recommendedName>
        <fullName evidence="3">YqzL family protein</fullName>
    </recommendedName>
</protein>
<sequence length="43" mass="5396">MLKDIDWSIVSFVGITMIKEYWVYYRLPHVQYWSMQVKIEDRK</sequence>
<dbReference type="EMBL" id="BAAACZ010000002">
    <property type="protein sequence ID" value="GAA0450172.1"/>
    <property type="molecule type" value="Genomic_DNA"/>
</dbReference>
<comment type="caution">
    <text evidence="1">The sequence shown here is derived from an EMBL/GenBank/DDBJ whole genome shotgun (WGS) entry which is preliminary data.</text>
</comment>
<evidence type="ECO:0000313" key="1">
    <source>
        <dbReference type="EMBL" id="GAA0450172.1"/>
    </source>
</evidence>
<organism evidence="1 2">
    <name type="scientific">Alkalibacillus silvisoli</name>
    <dbReference type="NCBI Taxonomy" id="392823"/>
    <lineage>
        <taxon>Bacteria</taxon>
        <taxon>Bacillati</taxon>
        <taxon>Bacillota</taxon>
        <taxon>Bacilli</taxon>
        <taxon>Bacillales</taxon>
        <taxon>Bacillaceae</taxon>
        <taxon>Alkalibacillus</taxon>
    </lineage>
</organism>
<keyword evidence="2" id="KW-1185">Reference proteome</keyword>
<reference evidence="2" key="1">
    <citation type="journal article" date="2019" name="Int. J. Syst. Evol. Microbiol.">
        <title>The Global Catalogue of Microorganisms (GCM) 10K type strain sequencing project: providing services to taxonomists for standard genome sequencing and annotation.</title>
        <authorList>
            <consortium name="The Broad Institute Genomics Platform"/>
            <consortium name="The Broad Institute Genome Sequencing Center for Infectious Disease"/>
            <person name="Wu L."/>
            <person name="Ma J."/>
        </authorList>
    </citation>
    <scope>NUCLEOTIDE SEQUENCE [LARGE SCALE GENOMIC DNA]</scope>
    <source>
        <strain evidence="2">JCM 14193</strain>
    </source>
</reference>
<gene>
    <name evidence="1" type="ORF">GCM10008935_00730</name>
</gene>
<name>A0ABP3JDD7_9BACI</name>
<accession>A0ABP3JDD7</accession>
<evidence type="ECO:0000313" key="2">
    <source>
        <dbReference type="Proteomes" id="UP001500740"/>
    </source>
</evidence>
<dbReference type="RefSeq" id="WP_343780940.1">
    <property type="nucleotide sequence ID" value="NZ_BAAACZ010000002.1"/>
</dbReference>
<proteinExistence type="predicted"/>